<dbReference type="InterPro" id="IPR046700">
    <property type="entry name" value="DUF6570"/>
</dbReference>
<evidence type="ECO:0000313" key="3">
    <source>
        <dbReference type="Proteomes" id="UP001218218"/>
    </source>
</evidence>
<feature type="non-terminal residue" evidence="2">
    <location>
        <position position="75"/>
    </location>
</feature>
<dbReference type="Proteomes" id="UP001218218">
    <property type="component" value="Unassembled WGS sequence"/>
</dbReference>
<protein>
    <recommendedName>
        <fullName evidence="1">DUF6570 domain-containing protein</fullName>
    </recommendedName>
</protein>
<name>A0AAD7EUG8_9AGAR</name>
<feature type="non-terminal residue" evidence="2">
    <location>
        <position position="1"/>
    </location>
</feature>
<accession>A0AAD7EUG8</accession>
<proteinExistence type="predicted"/>
<dbReference type="Pfam" id="PF20209">
    <property type="entry name" value="DUF6570"/>
    <property type="match status" value="1"/>
</dbReference>
<keyword evidence="3" id="KW-1185">Reference proteome</keyword>
<evidence type="ECO:0000313" key="2">
    <source>
        <dbReference type="EMBL" id="KAJ7349286.1"/>
    </source>
</evidence>
<organism evidence="2 3">
    <name type="scientific">Mycena albidolilacea</name>
    <dbReference type="NCBI Taxonomy" id="1033008"/>
    <lineage>
        <taxon>Eukaryota</taxon>
        <taxon>Fungi</taxon>
        <taxon>Dikarya</taxon>
        <taxon>Basidiomycota</taxon>
        <taxon>Agaricomycotina</taxon>
        <taxon>Agaricomycetes</taxon>
        <taxon>Agaricomycetidae</taxon>
        <taxon>Agaricales</taxon>
        <taxon>Marasmiineae</taxon>
        <taxon>Mycenaceae</taxon>
        <taxon>Mycena</taxon>
    </lineage>
</organism>
<feature type="domain" description="DUF6570" evidence="1">
    <location>
        <begin position="32"/>
        <end position="71"/>
    </location>
</feature>
<evidence type="ECO:0000259" key="1">
    <source>
        <dbReference type="Pfam" id="PF20209"/>
    </source>
</evidence>
<gene>
    <name evidence="2" type="ORF">DFH08DRAFT_644741</name>
</gene>
<dbReference type="EMBL" id="JARIHO010000016">
    <property type="protein sequence ID" value="KAJ7349286.1"/>
    <property type="molecule type" value="Genomic_DNA"/>
</dbReference>
<reference evidence="2" key="1">
    <citation type="submission" date="2023-03" db="EMBL/GenBank/DDBJ databases">
        <title>Massive genome expansion in bonnet fungi (Mycena s.s.) driven by repeated elements and novel gene families across ecological guilds.</title>
        <authorList>
            <consortium name="Lawrence Berkeley National Laboratory"/>
            <person name="Harder C.B."/>
            <person name="Miyauchi S."/>
            <person name="Viragh M."/>
            <person name="Kuo A."/>
            <person name="Thoen E."/>
            <person name="Andreopoulos B."/>
            <person name="Lu D."/>
            <person name="Skrede I."/>
            <person name="Drula E."/>
            <person name="Henrissat B."/>
            <person name="Morin E."/>
            <person name="Kohler A."/>
            <person name="Barry K."/>
            <person name="LaButti K."/>
            <person name="Morin E."/>
            <person name="Salamov A."/>
            <person name="Lipzen A."/>
            <person name="Mereny Z."/>
            <person name="Hegedus B."/>
            <person name="Baldrian P."/>
            <person name="Stursova M."/>
            <person name="Weitz H."/>
            <person name="Taylor A."/>
            <person name="Grigoriev I.V."/>
            <person name="Nagy L.G."/>
            <person name="Martin F."/>
            <person name="Kauserud H."/>
        </authorList>
    </citation>
    <scope>NUCLEOTIDE SEQUENCE</scope>
    <source>
        <strain evidence="2">CBHHK002</strain>
    </source>
</reference>
<sequence>KLMKIEMQTCNSCNEWWFDLDVKDGKCDECPKKLKFHASNQMDPGSATNLPNLTQIEEMIISPVHALVSIRSEAG</sequence>
<dbReference type="AlphaFoldDB" id="A0AAD7EUG8"/>
<comment type="caution">
    <text evidence="2">The sequence shown here is derived from an EMBL/GenBank/DDBJ whole genome shotgun (WGS) entry which is preliminary data.</text>
</comment>